<sequence length="487" mass="55257">MGLLMFISLFTSRVLLDKLGVEDFGVYNVIGGMAAMFTFFSSSLANATQRFLNIELGQNDIAKAKQIFQQHFTLYLAIIIAVIIIAEPIGIWLIYNKLVIPADRLIAAVWVFQFTLLSLAATFVGIVFNSEIVSHEDMKIYSYIGIIEGVAKLLICYIISISDHNRLLFYGLLLLFVNLGIQGSYIRYCIKKYEECKIRLIWNIKLLKETTGIVGWNFIGTLVWMINDNCVNLLLNMFFGPVVNAARAISYQINGALLNFTNNFFMSVRPQLMKSYAKGDLGYMNMLLFNSTKYSVCLLYLLAIPVIFCIDQILGVWLKVVPDFTNIFSVLIICYSFICVVHAPLWDVALASGNIKRYQVVGSCIFLLVFPISYVFLKLGYPPTIVFYVMIGVRICFYISSVIIVQSIANYSLWDYFNKIFTPVVIVVVPSLVFHCILKSFLPSSLVWMFVFILLSLLLNAVIIFSIGLNKSERGYIMNIVRKKISK</sequence>
<feature type="transmembrane region" description="Helical" evidence="6">
    <location>
        <begin position="26"/>
        <end position="45"/>
    </location>
</feature>
<feature type="transmembrane region" description="Helical" evidence="6">
    <location>
        <begin position="420"/>
        <end position="441"/>
    </location>
</feature>
<evidence type="ECO:0000313" key="7">
    <source>
        <dbReference type="EMBL" id="RGW75394.1"/>
    </source>
</evidence>
<feature type="transmembrane region" description="Helical" evidence="6">
    <location>
        <begin position="140"/>
        <end position="161"/>
    </location>
</feature>
<feature type="transmembrane region" description="Helical" evidence="6">
    <location>
        <begin position="324"/>
        <end position="346"/>
    </location>
</feature>
<evidence type="ECO:0000313" key="8">
    <source>
        <dbReference type="Proteomes" id="UP000285776"/>
    </source>
</evidence>
<feature type="transmembrane region" description="Helical" evidence="6">
    <location>
        <begin position="107"/>
        <end position="128"/>
    </location>
</feature>
<dbReference type="GO" id="GO:0005886">
    <property type="term" value="C:plasma membrane"/>
    <property type="evidence" value="ECO:0007669"/>
    <property type="project" value="UniProtKB-SubCell"/>
</dbReference>
<dbReference type="EMBL" id="QSAV01000057">
    <property type="protein sequence ID" value="RGW75394.1"/>
    <property type="molecule type" value="Genomic_DNA"/>
</dbReference>
<proteinExistence type="predicted"/>
<protein>
    <recommendedName>
        <fullName evidence="9">Polysaccharide biosynthesis protein</fullName>
    </recommendedName>
</protein>
<keyword evidence="2" id="KW-1003">Cell membrane</keyword>
<name>A0AA92U6W1_9BACT</name>
<evidence type="ECO:0008006" key="9">
    <source>
        <dbReference type="Google" id="ProtNLM"/>
    </source>
</evidence>
<organism evidence="7 8">
    <name type="scientific">Segatella copri</name>
    <dbReference type="NCBI Taxonomy" id="165179"/>
    <lineage>
        <taxon>Bacteria</taxon>
        <taxon>Pseudomonadati</taxon>
        <taxon>Bacteroidota</taxon>
        <taxon>Bacteroidia</taxon>
        <taxon>Bacteroidales</taxon>
        <taxon>Prevotellaceae</taxon>
        <taxon>Segatella</taxon>
    </lineage>
</organism>
<feature type="transmembrane region" description="Helical" evidence="6">
    <location>
        <begin position="358"/>
        <end position="379"/>
    </location>
</feature>
<dbReference type="AlphaFoldDB" id="A0AA92U6W1"/>
<gene>
    <name evidence="7" type="ORF">DWV53_13405</name>
</gene>
<feature type="transmembrane region" description="Helical" evidence="6">
    <location>
        <begin position="385"/>
        <end position="408"/>
    </location>
</feature>
<feature type="transmembrane region" description="Helical" evidence="6">
    <location>
        <begin position="447"/>
        <end position="469"/>
    </location>
</feature>
<accession>A0AA92U6W1</accession>
<dbReference type="InterPro" id="IPR050833">
    <property type="entry name" value="Poly_Biosynth_Transport"/>
</dbReference>
<feature type="transmembrane region" description="Helical" evidence="6">
    <location>
        <begin position="294"/>
        <end position="318"/>
    </location>
</feature>
<evidence type="ECO:0000256" key="6">
    <source>
        <dbReference type="SAM" id="Phobius"/>
    </source>
</evidence>
<comment type="subcellular location">
    <subcellularLocation>
        <location evidence="1">Cell membrane</location>
        <topology evidence="1">Multi-pass membrane protein</topology>
    </subcellularLocation>
</comment>
<reference evidence="7 8" key="1">
    <citation type="submission" date="2018-08" db="EMBL/GenBank/DDBJ databases">
        <title>A genome reference for cultivated species of the human gut microbiota.</title>
        <authorList>
            <person name="Zou Y."/>
            <person name="Xue W."/>
            <person name="Luo G."/>
        </authorList>
    </citation>
    <scope>NUCLEOTIDE SEQUENCE [LARGE SCALE GENOMIC DNA]</scope>
    <source>
        <strain evidence="7 8">AF10-17</strain>
    </source>
</reference>
<dbReference type="Proteomes" id="UP000285776">
    <property type="component" value="Unassembled WGS sequence"/>
</dbReference>
<evidence type="ECO:0000256" key="5">
    <source>
        <dbReference type="ARBA" id="ARBA00023136"/>
    </source>
</evidence>
<evidence type="ECO:0000256" key="4">
    <source>
        <dbReference type="ARBA" id="ARBA00022989"/>
    </source>
</evidence>
<comment type="caution">
    <text evidence="7">The sequence shown here is derived from an EMBL/GenBank/DDBJ whole genome shotgun (WGS) entry which is preliminary data.</text>
</comment>
<evidence type="ECO:0000256" key="3">
    <source>
        <dbReference type="ARBA" id="ARBA00022692"/>
    </source>
</evidence>
<evidence type="ECO:0000256" key="2">
    <source>
        <dbReference type="ARBA" id="ARBA00022475"/>
    </source>
</evidence>
<feature type="transmembrane region" description="Helical" evidence="6">
    <location>
        <begin position="167"/>
        <end position="186"/>
    </location>
</feature>
<keyword evidence="4 6" id="KW-1133">Transmembrane helix</keyword>
<evidence type="ECO:0000256" key="1">
    <source>
        <dbReference type="ARBA" id="ARBA00004651"/>
    </source>
</evidence>
<dbReference type="PANTHER" id="PTHR30250:SF26">
    <property type="entry name" value="PSMA PROTEIN"/>
    <property type="match status" value="1"/>
</dbReference>
<feature type="transmembrane region" description="Helical" evidence="6">
    <location>
        <begin position="72"/>
        <end position="95"/>
    </location>
</feature>
<keyword evidence="3 6" id="KW-0812">Transmembrane</keyword>
<dbReference type="PANTHER" id="PTHR30250">
    <property type="entry name" value="PST FAMILY PREDICTED COLANIC ACID TRANSPORTER"/>
    <property type="match status" value="1"/>
</dbReference>
<keyword evidence="5 6" id="KW-0472">Membrane</keyword>